<evidence type="ECO:0000256" key="5">
    <source>
        <dbReference type="ARBA" id="ARBA00022842"/>
    </source>
</evidence>
<dbReference type="RefSeq" id="WP_200388041.1">
    <property type="nucleotide sequence ID" value="NZ_NRSD01000010.1"/>
</dbReference>
<accession>A0A9X0WIQ7</accession>
<evidence type="ECO:0000256" key="8">
    <source>
        <dbReference type="ARBA" id="ARBA00023211"/>
    </source>
</evidence>
<evidence type="ECO:0000313" key="11">
    <source>
        <dbReference type="EMBL" id="MBK1645235.1"/>
    </source>
</evidence>
<dbReference type="GO" id="GO:0043571">
    <property type="term" value="P:maintenance of CRISPR repeat elements"/>
    <property type="evidence" value="ECO:0007669"/>
    <property type="project" value="UniProtKB-UniRule"/>
</dbReference>
<dbReference type="Proteomes" id="UP001138802">
    <property type="component" value="Unassembled WGS sequence"/>
</dbReference>
<dbReference type="PANTHER" id="PTHR34353:SF2">
    <property type="entry name" value="CRISPR-ASSOCIATED ENDONUCLEASE CAS1 1"/>
    <property type="match status" value="1"/>
</dbReference>
<keyword evidence="2 10" id="KW-0479">Metal-binding</keyword>
<dbReference type="AlphaFoldDB" id="A0A9X0WIQ7"/>
<dbReference type="InterPro" id="IPR042206">
    <property type="entry name" value="CRISPR-assoc_Cas1_C"/>
</dbReference>
<evidence type="ECO:0000256" key="1">
    <source>
        <dbReference type="ARBA" id="ARBA00022722"/>
    </source>
</evidence>
<keyword evidence="7 10" id="KW-0238">DNA-binding</keyword>
<dbReference type="PANTHER" id="PTHR34353">
    <property type="entry name" value="CRISPR-ASSOCIATED ENDONUCLEASE CAS1 1"/>
    <property type="match status" value="1"/>
</dbReference>
<dbReference type="HAMAP" id="MF_01470">
    <property type="entry name" value="Cas1"/>
    <property type="match status" value="1"/>
</dbReference>
<evidence type="ECO:0000256" key="10">
    <source>
        <dbReference type="HAMAP-Rule" id="MF_01470"/>
    </source>
</evidence>
<comment type="cofactor">
    <cofactor evidence="10">
        <name>Mg(2+)</name>
        <dbReference type="ChEBI" id="CHEBI:18420"/>
    </cofactor>
    <cofactor evidence="10">
        <name>Mn(2+)</name>
        <dbReference type="ChEBI" id="CHEBI:29035"/>
    </cofactor>
</comment>
<evidence type="ECO:0000256" key="7">
    <source>
        <dbReference type="ARBA" id="ARBA00023125"/>
    </source>
</evidence>
<name>A0A9X0WIQ7_9GAMM</name>
<dbReference type="CDD" id="cd09634">
    <property type="entry name" value="Cas1_I-II-III"/>
    <property type="match status" value="1"/>
</dbReference>
<comment type="subunit">
    <text evidence="9 10">Homodimer, forms a heterotetramer with a Cas2 homodimer.</text>
</comment>
<comment type="function">
    <text evidence="10">CRISPR (clustered regularly interspaced short palindromic repeat), is an adaptive immune system that provides protection against mobile genetic elements (viruses, transposable elements and conjugative plasmids). CRISPR clusters contain spacers, sequences complementary to antecedent mobile elements, and target invading nucleic acids. CRISPR clusters are transcribed and processed into CRISPR RNA (crRNA). Acts as a dsDNA endonuclease. Involved in the integration of spacer DNA into the CRISPR cassette.</text>
</comment>
<evidence type="ECO:0000256" key="4">
    <source>
        <dbReference type="ARBA" id="ARBA00022801"/>
    </source>
</evidence>
<evidence type="ECO:0000256" key="2">
    <source>
        <dbReference type="ARBA" id="ARBA00022723"/>
    </source>
</evidence>
<dbReference type="GO" id="GO:0004519">
    <property type="term" value="F:endonuclease activity"/>
    <property type="evidence" value="ECO:0007669"/>
    <property type="project" value="UniProtKB-UniRule"/>
</dbReference>
<reference evidence="11 12" key="1">
    <citation type="journal article" date="2020" name="Microorganisms">
        <title>Osmotic Adaptation and Compatible Solute Biosynthesis of Phototrophic Bacteria as Revealed from Genome Analyses.</title>
        <authorList>
            <person name="Imhoff J.F."/>
            <person name="Rahn T."/>
            <person name="Kunzel S."/>
            <person name="Keller A."/>
            <person name="Neulinger S.C."/>
        </authorList>
    </citation>
    <scope>NUCLEOTIDE SEQUENCE [LARGE SCALE GENOMIC DNA]</scope>
    <source>
        <strain evidence="11 12">DSM 21303</strain>
    </source>
</reference>
<dbReference type="EC" id="3.1.-.-" evidence="10"/>
<feature type="binding site" evidence="10">
    <location>
        <position position="240"/>
    </location>
    <ligand>
        <name>Mn(2+)</name>
        <dbReference type="ChEBI" id="CHEBI:29035"/>
    </ligand>
</feature>
<feature type="binding site" evidence="10">
    <location>
        <position position="225"/>
    </location>
    <ligand>
        <name>Mn(2+)</name>
        <dbReference type="ChEBI" id="CHEBI:29035"/>
    </ligand>
</feature>
<keyword evidence="6 10" id="KW-0051">Antiviral defense</keyword>
<comment type="similarity">
    <text evidence="10">Belongs to the CRISPR-associated endonuclease Cas1 family.</text>
</comment>
<gene>
    <name evidence="10 11" type="primary">cas1</name>
    <name evidence="11" type="ORF">CKO25_11395</name>
</gene>
<dbReference type="InterPro" id="IPR050646">
    <property type="entry name" value="Cas1"/>
</dbReference>
<dbReference type="NCBIfam" id="TIGR00287">
    <property type="entry name" value="cas1"/>
    <property type="match status" value="1"/>
</dbReference>
<dbReference type="Gene3D" id="3.100.10.20">
    <property type="entry name" value="CRISPR-associated endonuclease Cas1, N-terminal domain"/>
    <property type="match status" value="1"/>
</dbReference>
<evidence type="ECO:0000256" key="6">
    <source>
        <dbReference type="ARBA" id="ARBA00023118"/>
    </source>
</evidence>
<comment type="caution">
    <text evidence="11">The sequence shown here is derived from an EMBL/GenBank/DDBJ whole genome shotgun (WGS) entry which is preliminary data.</text>
</comment>
<dbReference type="Pfam" id="PF01867">
    <property type="entry name" value="Cas_Cas1"/>
    <property type="match status" value="1"/>
</dbReference>
<organism evidence="11 12">
    <name type="scientific">Thiocapsa imhoffii</name>
    <dbReference type="NCBI Taxonomy" id="382777"/>
    <lineage>
        <taxon>Bacteria</taxon>
        <taxon>Pseudomonadati</taxon>
        <taxon>Pseudomonadota</taxon>
        <taxon>Gammaproteobacteria</taxon>
        <taxon>Chromatiales</taxon>
        <taxon>Chromatiaceae</taxon>
        <taxon>Thiocapsa</taxon>
    </lineage>
</organism>
<evidence type="ECO:0000313" key="12">
    <source>
        <dbReference type="Proteomes" id="UP001138802"/>
    </source>
</evidence>
<keyword evidence="12" id="KW-1185">Reference proteome</keyword>
<dbReference type="InterPro" id="IPR042211">
    <property type="entry name" value="CRISPR-assoc_Cas1_N"/>
</dbReference>
<keyword evidence="8 10" id="KW-0464">Manganese</keyword>
<keyword evidence="3 10" id="KW-0255">Endonuclease</keyword>
<feature type="binding site" evidence="10">
    <location>
        <position position="160"/>
    </location>
    <ligand>
        <name>Mn(2+)</name>
        <dbReference type="ChEBI" id="CHEBI:29035"/>
    </ligand>
</feature>
<evidence type="ECO:0000256" key="3">
    <source>
        <dbReference type="ARBA" id="ARBA00022759"/>
    </source>
</evidence>
<protein>
    <recommendedName>
        <fullName evidence="10">CRISPR-associated endonuclease Cas1</fullName>
        <ecNumber evidence="10">3.1.-.-</ecNumber>
    </recommendedName>
</protein>
<dbReference type="Gene3D" id="1.20.120.920">
    <property type="entry name" value="CRISPR-associated endonuclease Cas1, C-terminal domain"/>
    <property type="match status" value="1"/>
</dbReference>
<dbReference type="EMBL" id="NRSD01000010">
    <property type="protein sequence ID" value="MBK1645235.1"/>
    <property type="molecule type" value="Genomic_DNA"/>
</dbReference>
<dbReference type="GO" id="GO:0016787">
    <property type="term" value="F:hydrolase activity"/>
    <property type="evidence" value="ECO:0007669"/>
    <property type="project" value="UniProtKB-KW"/>
</dbReference>
<keyword evidence="4 10" id="KW-0378">Hydrolase</keyword>
<evidence type="ECO:0000256" key="9">
    <source>
        <dbReference type="ARBA" id="ARBA00038592"/>
    </source>
</evidence>
<dbReference type="InterPro" id="IPR002729">
    <property type="entry name" value="CRISPR-assoc_Cas1"/>
</dbReference>
<keyword evidence="1 10" id="KW-0540">Nuclease</keyword>
<sequence length="332" mass="36830">MILVIDRRATRLRHDQGLICVEQDAATTRRVPIQPLELVVVYGNPLVETTVWRKLAAAGVPTVLLPTRSADPPTWLGASLATQLPLRRLQHRCASNPVQALAIARWLIAGKLAGYDLPLAALQQRHQADPDACRAFLQRRDQALVTLAAVTTNDAALGIEGQVAQAWFGLLAASLAPTWQFRGRNRRPPRDPVNALLSLGYTLAAADIQQVALSAGLDPSFGFLHQPAPGRESMILDLTELFRAAVDHFVLSWINPAGPERSDWFYREEDGCRLSKSARPAFYQAWADVRRHWPYSTRSDPDQPWPTNPVTEQVRGVIERLRAELKALEAMA</sequence>
<keyword evidence="5 10" id="KW-0460">Magnesium</keyword>
<dbReference type="GO" id="GO:0051607">
    <property type="term" value="P:defense response to virus"/>
    <property type="evidence" value="ECO:0007669"/>
    <property type="project" value="UniProtKB-UniRule"/>
</dbReference>
<dbReference type="GO" id="GO:0046872">
    <property type="term" value="F:metal ion binding"/>
    <property type="evidence" value="ECO:0007669"/>
    <property type="project" value="UniProtKB-UniRule"/>
</dbReference>
<dbReference type="GO" id="GO:0003677">
    <property type="term" value="F:DNA binding"/>
    <property type="evidence" value="ECO:0007669"/>
    <property type="project" value="UniProtKB-KW"/>
</dbReference>
<proteinExistence type="inferred from homology"/>